<evidence type="ECO:0008006" key="3">
    <source>
        <dbReference type="Google" id="ProtNLM"/>
    </source>
</evidence>
<organism evidence="1 2">
    <name type="scientific">Halovenus salina</name>
    <dbReference type="NCBI Taxonomy" id="1510225"/>
    <lineage>
        <taxon>Archaea</taxon>
        <taxon>Methanobacteriati</taxon>
        <taxon>Methanobacteriota</taxon>
        <taxon>Stenosarchaea group</taxon>
        <taxon>Halobacteria</taxon>
        <taxon>Halobacteriales</taxon>
        <taxon>Haloarculaceae</taxon>
        <taxon>Halovenus</taxon>
    </lineage>
</organism>
<evidence type="ECO:0000313" key="2">
    <source>
        <dbReference type="Proteomes" id="UP001596445"/>
    </source>
</evidence>
<keyword evidence="2" id="KW-1185">Reference proteome</keyword>
<name>A0ABD5VUH6_9EURY</name>
<reference evidence="1 2" key="1">
    <citation type="journal article" date="2019" name="Int. J. Syst. Evol. Microbiol.">
        <title>The Global Catalogue of Microorganisms (GCM) 10K type strain sequencing project: providing services to taxonomists for standard genome sequencing and annotation.</title>
        <authorList>
            <consortium name="The Broad Institute Genomics Platform"/>
            <consortium name="The Broad Institute Genome Sequencing Center for Infectious Disease"/>
            <person name="Wu L."/>
            <person name="Ma J."/>
        </authorList>
    </citation>
    <scope>NUCLEOTIDE SEQUENCE [LARGE SCALE GENOMIC DNA]</scope>
    <source>
        <strain evidence="1 2">JCM 30072</strain>
    </source>
</reference>
<dbReference type="AlphaFoldDB" id="A0ABD5VUH6"/>
<gene>
    <name evidence="1" type="ORF">ACFQQG_00650</name>
</gene>
<accession>A0ABD5VUH6</accession>
<dbReference type="Proteomes" id="UP001596445">
    <property type="component" value="Unassembled WGS sequence"/>
</dbReference>
<dbReference type="PROSITE" id="PS51257">
    <property type="entry name" value="PROKAR_LIPOPROTEIN"/>
    <property type="match status" value="1"/>
</dbReference>
<proteinExistence type="predicted"/>
<comment type="caution">
    <text evidence="1">The sequence shown here is derived from an EMBL/GenBank/DDBJ whole genome shotgun (WGS) entry which is preliminary data.</text>
</comment>
<evidence type="ECO:0000313" key="1">
    <source>
        <dbReference type="EMBL" id="MFC7056956.1"/>
    </source>
</evidence>
<dbReference type="RefSeq" id="WP_267162666.1">
    <property type="nucleotide sequence ID" value="NZ_CP112972.1"/>
</dbReference>
<sequence>MDRRAFLATGVGLVTATAGCLGTDDDIQTGRVTVGGTISNDEETVPSGTVAEVDGGTMRLTATDIQRSVVAPQDGNSVYEPDGTQFLVARLDTTSVIAENPVENLGLLLDGEPPELPQGTPRVVNLSPSERADRRGSTDIAFAVPTAAPSSVRIQFSALTDVSWQIPDSLVERFQPSPDFFLAAAEIVDQRGETELALTVENRGDRDGVFRCTTAGDAERPEPVRFTVRAGGRVTVSITNDAVGGWPPDAQFTHPISPDTRAFVVDA</sequence>
<dbReference type="GeneID" id="76628750"/>
<dbReference type="EMBL" id="JBHSZI010000001">
    <property type="protein sequence ID" value="MFC7056956.1"/>
    <property type="molecule type" value="Genomic_DNA"/>
</dbReference>
<protein>
    <recommendedName>
        <fullName evidence="3">DUF4352 domain-containing protein</fullName>
    </recommendedName>
</protein>